<comment type="function">
    <text evidence="6">Methylates ribosomal protein L11.</text>
</comment>
<sequence length="303" mass="34192">MEDFDLQWDKLTIKASNELQAPIENILLDLDAQGIEKDDTEFLSNQDKQINISGFFELQQEISNKLDLIKKKLLELEKYGFNTQGIELVSQIIDDETWKNEWEKYYHVQRITNFLTIVPFWEEYRKTKDSEIVINLDPQQAFGTGTHPTTILTLQALESHLRGNERVFDVGTGTGVLSIAASLLGAKEIYACDIEDDSLISAKRNLELNKKVTNVELELSSLLDKAKGKADLILANVLPEVQAMLLPQVEAHLNNNGMIIMSGIILEKEAAMRSLIKENGLEIMETLSDGKWIAITAKKTQEG</sequence>
<dbReference type="Proteomes" id="UP000051131">
    <property type="component" value="Unassembled WGS sequence"/>
</dbReference>
<feature type="binding site" evidence="6">
    <location>
        <position position="171"/>
    </location>
    <ligand>
        <name>S-adenosyl-L-methionine</name>
        <dbReference type="ChEBI" id="CHEBI:59789"/>
    </ligand>
</feature>
<comment type="subcellular location">
    <subcellularLocation>
        <location evidence="6">Cytoplasm</location>
    </subcellularLocation>
</comment>
<keyword evidence="8" id="KW-1185">Reference proteome</keyword>
<dbReference type="PATRIC" id="fig|1423729.3.peg.1053"/>
<dbReference type="GO" id="GO:0005840">
    <property type="term" value="C:ribosome"/>
    <property type="evidence" value="ECO:0007669"/>
    <property type="project" value="UniProtKB-KW"/>
</dbReference>
<proteinExistence type="inferred from homology"/>
<dbReference type="PIRSF" id="PIRSF000401">
    <property type="entry name" value="RPL11_MTase"/>
    <property type="match status" value="1"/>
</dbReference>
<name>A0A0R2CTR2_9LACO</name>
<feature type="binding site" evidence="6">
    <location>
        <position position="236"/>
    </location>
    <ligand>
        <name>S-adenosyl-L-methionine</name>
        <dbReference type="ChEBI" id="CHEBI:59789"/>
    </ligand>
</feature>
<evidence type="ECO:0000256" key="5">
    <source>
        <dbReference type="ARBA" id="ARBA00022691"/>
    </source>
</evidence>
<dbReference type="STRING" id="1423729.FC80_GL001039"/>
<evidence type="ECO:0000256" key="6">
    <source>
        <dbReference type="HAMAP-Rule" id="MF_00735"/>
    </source>
</evidence>
<keyword evidence="3 6" id="KW-0489">Methyltransferase</keyword>
<dbReference type="Pfam" id="PF06325">
    <property type="entry name" value="PrmA"/>
    <property type="match status" value="1"/>
</dbReference>
<keyword evidence="7" id="KW-0689">Ribosomal protein</keyword>
<accession>A0A0R2CTR2</accession>
<dbReference type="CDD" id="cd02440">
    <property type="entry name" value="AdoMet_MTases"/>
    <property type="match status" value="1"/>
</dbReference>
<keyword evidence="7" id="KW-0687">Ribonucleoprotein</keyword>
<evidence type="ECO:0000256" key="2">
    <source>
        <dbReference type="ARBA" id="ARBA00022490"/>
    </source>
</evidence>
<feature type="binding site" evidence="6">
    <location>
        <position position="150"/>
    </location>
    <ligand>
        <name>S-adenosyl-L-methionine</name>
        <dbReference type="ChEBI" id="CHEBI:59789"/>
    </ligand>
</feature>
<dbReference type="InterPro" id="IPR029063">
    <property type="entry name" value="SAM-dependent_MTases_sf"/>
</dbReference>
<protein>
    <recommendedName>
        <fullName evidence="6">Ribosomal protein L11 methyltransferase</fullName>
        <shortName evidence="6">L11 Mtase</shortName>
        <ecNumber evidence="6">2.1.1.-</ecNumber>
    </recommendedName>
</protein>
<organism evidence="7 8">
    <name type="scientific">Liquorilactobacillus cacaonum DSM 21116</name>
    <dbReference type="NCBI Taxonomy" id="1423729"/>
    <lineage>
        <taxon>Bacteria</taxon>
        <taxon>Bacillati</taxon>
        <taxon>Bacillota</taxon>
        <taxon>Bacilli</taxon>
        <taxon>Lactobacillales</taxon>
        <taxon>Lactobacillaceae</taxon>
        <taxon>Liquorilactobacillus</taxon>
    </lineage>
</organism>
<comment type="catalytic activity">
    <reaction evidence="6">
        <text>L-lysyl-[protein] + 3 S-adenosyl-L-methionine = N(6),N(6),N(6)-trimethyl-L-lysyl-[protein] + 3 S-adenosyl-L-homocysteine + 3 H(+)</text>
        <dbReference type="Rhea" id="RHEA:54192"/>
        <dbReference type="Rhea" id="RHEA-COMP:9752"/>
        <dbReference type="Rhea" id="RHEA-COMP:13826"/>
        <dbReference type="ChEBI" id="CHEBI:15378"/>
        <dbReference type="ChEBI" id="CHEBI:29969"/>
        <dbReference type="ChEBI" id="CHEBI:57856"/>
        <dbReference type="ChEBI" id="CHEBI:59789"/>
        <dbReference type="ChEBI" id="CHEBI:61961"/>
    </reaction>
</comment>
<keyword evidence="4 6" id="KW-0808">Transferase</keyword>
<comment type="caution">
    <text evidence="7">The sequence shown here is derived from an EMBL/GenBank/DDBJ whole genome shotgun (WGS) entry which is preliminary data.</text>
</comment>
<evidence type="ECO:0000256" key="4">
    <source>
        <dbReference type="ARBA" id="ARBA00022679"/>
    </source>
</evidence>
<comment type="similarity">
    <text evidence="1 6">Belongs to the methyltransferase superfamily. PrmA family.</text>
</comment>
<dbReference type="InterPro" id="IPR050078">
    <property type="entry name" value="Ribosomal_L11_MeTrfase_PrmA"/>
</dbReference>
<dbReference type="HAMAP" id="MF_00735">
    <property type="entry name" value="Methyltr_PrmA"/>
    <property type="match status" value="1"/>
</dbReference>
<dbReference type="GO" id="GO:0016279">
    <property type="term" value="F:protein-lysine N-methyltransferase activity"/>
    <property type="evidence" value="ECO:0007669"/>
    <property type="project" value="RHEA"/>
</dbReference>
<dbReference type="Gene3D" id="3.40.50.150">
    <property type="entry name" value="Vaccinia Virus protein VP39"/>
    <property type="match status" value="1"/>
</dbReference>
<evidence type="ECO:0000256" key="3">
    <source>
        <dbReference type="ARBA" id="ARBA00022603"/>
    </source>
</evidence>
<reference evidence="7 8" key="1">
    <citation type="journal article" date="2015" name="Genome Announc.">
        <title>Expanding the biotechnology potential of lactobacilli through comparative genomics of 213 strains and associated genera.</title>
        <authorList>
            <person name="Sun Z."/>
            <person name="Harris H.M."/>
            <person name="McCann A."/>
            <person name="Guo C."/>
            <person name="Argimon S."/>
            <person name="Zhang W."/>
            <person name="Yang X."/>
            <person name="Jeffery I.B."/>
            <person name="Cooney J.C."/>
            <person name="Kagawa T.F."/>
            <person name="Liu W."/>
            <person name="Song Y."/>
            <person name="Salvetti E."/>
            <person name="Wrobel A."/>
            <person name="Rasinkangas P."/>
            <person name="Parkhill J."/>
            <person name="Rea M.C."/>
            <person name="O'Sullivan O."/>
            <person name="Ritari J."/>
            <person name="Douillard F.P."/>
            <person name="Paul Ross R."/>
            <person name="Yang R."/>
            <person name="Briner A.E."/>
            <person name="Felis G.E."/>
            <person name="de Vos W.M."/>
            <person name="Barrangou R."/>
            <person name="Klaenhammer T.R."/>
            <person name="Caufield P.W."/>
            <person name="Cui Y."/>
            <person name="Zhang H."/>
            <person name="O'Toole P.W."/>
        </authorList>
    </citation>
    <scope>NUCLEOTIDE SEQUENCE [LARGE SCALE GENOMIC DNA]</scope>
    <source>
        <strain evidence="7 8">DSM 21116</strain>
    </source>
</reference>
<dbReference type="PANTHER" id="PTHR43648">
    <property type="entry name" value="ELECTRON TRANSFER FLAVOPROTEIN BETA SUBUNIT LYSINE METHYLTRANSFERASE"/>
    <property type="match status" value="1"/>
</dbReference>
<dbReference type="AlphaFoldDB" id="A0A0R2CTR2"/>
<feature type="binding site" evidence="6">
    <location>
        <position position="193"/>
    </location>
    <ligand>
        <name>S-adenosyl-L-methionine</name>
        <dbReference type="ChEBI" id="CHEBI:59789"/>
    </ligand>
</feature>
<evidence type="ECO:0000313" key="7">
    <source>
        <dbReference type="EMBL" id="KRM91043.1"/>
    </source>
</evidence>
<dbReference type="EMBL" id="AYZE01000014">
    <property type="protein sequence ID" value="KRM91043.1"/>
    <property type="molecule type" value="Genomic_DNA"/>
</dbReference>
<dbReference type="EC" id="2.1.1.-" evidence="6"/>
<dbReference type="InterPro" id="IPR004498">
    <property type="entry name" value="Ribosomal_PrmA_MeTrfase"/>
</dbReference>
<dbReference type="GO" id="GO:0032259">
    <property type="term" value="P:methylation"/>
    <property type="evidence" value="ECO:0007669"/>
    <property type="project" value="UniProtKB-KW"/>
</dbReference>
<keyword evidence="5 6" id="KW-0949">S-adenosyl-L-methionine</keyword>
<keyword evidence="2 6" id="KW-0963">Cytoplasm</keyword>
<gene>
    <name evidence="6" type="primary">prmA</name>
    <name evidence="7" type="ORF">FC80_GL001039</name>
</gene>
<dbReference type="GO" id="GO:0005737">
    <property type="term" value="C:cytoplasm"/>
    <property type="evidence" value="ECO:0007669"/>
    <property type="project" value="UniProtKB-SubCell"/>
</dbReference>
<evidence type="ECO:0000256" key="1">
    <source>
        <dbReference type="ARBA" id="ARBA00009741"/>
    </source>
</evidence>
<evidence type="ECO:0000313" key="8">
    <source>
        <dbReference type="Proteomes" id="UP000051131"/>
    </source>
</evidence>
<dbReference type="PANTHER" id="PTHR43648:SF1">
    <property type="entry name" value="ELECTRON TRANSFER FLAVOPROTEIN BETA SUBUNIT LYSINE METHYLTRANSFERASE"/>
    <property type="match status" value="1"/>
</dbReference>
<dbReference type="SUPFAM" id="SSF53335">
    <property type="entry name" value="S-adenosyl-L-methionine-dependent methyltransferases"/>
    <property type="match status" value="1"/>
</dbReference>